<proteinExistence type="predicted"/>
<organism evidence="2">
    <name type="scientific">viral metagenome</name>
    <dbReference type="NCBI Taxonomy" id="1070528"/>
    <lineage>
        <taxon>unclassified sequences</taxon>
        <taxon>metagenomes</taxon>
        <taxon>organismal metagenomes</taxon>
    </lineage>
</organism>
<keyword evidence="1" id="KW-1133">Transmembrane helix</keyword>
<keyword evidence="1" id="KW-0472">Membrane</keyword>
<evidence type="ECO:0000313" key="2">
    <source>
        <dbReference type="EMBL" id="QHT88157.1"/>
    </source>
</evidence>
<accession>A0A6C0I6Y9</accession>
<feature type="transmembrane region" description="Helical" evidence="1">
    <location>
        <begin position="85"/>
        <end position="103"/>
    </location>
</feature>
<dbReference type="EMBL" id="MN740110">
    <property type="protein sequence ID" value="QHT88157.1"/>
    <property type="molecule type" value="Genomic_DNA"/>
</dbReference>
<feature type="transmembrane region" description="Helical" evidence="1">
    <location>
        <begin position="61"/>
        <end position="78"/>
    </location>
</feature>
<keyword evidence="1" id="KW-0812">Transmembrane</keyword>
<name>A0A6C0I6Y9_9ZZZZ</name>
<sequence>MFAIERSKSTSLMPKLIGKSILFASMQFAIGSVEMSSKFSVKNFSKDQDTLQNAADALSDYLIIGLLWTLGTCLIFYANYKWNGVIINTLINLSIMYWIYWSYVKSFDSACTKYGLQPPIMFKPYIS</sequence>
<reference evidence="2" key="1">
    <citation type="journal article" date="2020" name="Nature">
        <title>Giant virus diversity and host interactions through global metagenomics.</title>
        <authorList>
            <person name="Schulz F."/>
            <person name="Roux S."/>
            <person name="Paez-Espino D."/>
            <person name="Jungbluth S."/>
            <person name="Walsh D.A."/>
            <person name="Denef V.J."/>
            <person name="McMahon K.D."/>
            <person name="Konstantinidis K.T."/>
            <person name="Eloe-Fadrosh E.A."/>
            <person name="Kyrpides N.C."/>
            <person name="Woyke T."/>
        </authorList>
    </citation>
    <scope>NUCLEOTIDE SEQUENCE</scope>
    <source>
        <strain evidence="2">GVMAG-M-3300023184-24</strain>
    </source>
</reference>
<dbReference type="AlphaFoldDB" id="A0A6C0I6Y9"/>
<protein>
    <submittedName>
        <fullName evidence="2">Uncharacterized protein</fullName>
    </submittedName>
</protein>
<evidence type="ECO:0000256" key="1">
    <source>
        <dbReference type="SAM" id="Phobius"/>
    </source>
</evidence>